<dbReference type="GO" id="GO:0004674">
    <property type="term" value="F:protein serine/threonine kinase activity"/>
    <property type="evidence" value="ECO:0007669"/>
    <property type="project" value="UniProtKB-KW"/>
</dbReference>
<keyword evidence="5" id="KW-1133">Transmembrane helix</keyword>
<dbReference type="PANTHER" id="PTHR27009">
    <property type="entry name" value="RUST RESISTANCE KINASE LR10-RELATED"/>
    <property type="match status" value="1"/>
</dbReference>
<dbReference type="Gene3D" id="1.10.510.10">
    <property type="entry name" value="Transferase(Phosphotransferase) domain 1"/>
    <property type="match status" value="1"/>
</dbReference>
<organism evidence="8 9">
    <name type="scientific">Phaseolus coccineus</name>
    <name type="common">Scarlet runner bean</name>
    <name type="synonym">Phaseolus multiflorus</name>
    <dbReference type="NCBI Taxonomy" id="3886"/>
    <lineage>
        <taxon>Eukaryota</taxon>
        <taxon>Viridiplantae</taxon>
        <taxon>Streptophyta</taxon>
        <taxon>Embryophyta</taxon>
        <taxon>Tracheophyta</taxon>
        <taxon>Spermatophyta</taxon>
        <taxon>Magnoliopsida</taxon>
        <taxon>eudicotyledons</taxon>
        <taxon>Gunneridae</taxon>
        <taxon>Pentapetalae</taxon>
        <taxon>rosids</taxon>
        <taxon>fabids</taxon>
        <taxon>Fabales</taxon>
        <taxon>Fabaceae</taxon>
        <taxon>Papilionoideae</taxon>
        <taxon>50 kb inversion clade</taxon>
        <taxon>NPAAA clade</taxon>
        <taxon>indigoferoid/millettioid clade</taxon>
        <taxon>Phaseoleae</taxon>
        <taxon>Phaseolus</taxon>
    </lineage>
</organism>
<proteinExistence type="predicted"/>
<name>A0AAN9QY06_PHACN</name>
<evidence type="ECO:0000313" key="8">
    <source>
        <dbReference type="EMBL" id="KAK7354725.1"/>
    </source>
</evidence>
<comment type="caution">
    <text evidence="8">The sequence shown here is derived from an EMBL/GenBank/DDBJ whole genome shotgun (WGS) entry which is preliminary data.</text>
</comment>
<evidence type="ECO:0000256" key="4">
    <source>
        <dbReference type="ARBA" id="ARBA00022729"/>
    </source>
</evidence>
<evidence type="ECO:0000313" key="9">
    <source>
        <dbReference type="Proteomes" id="UP001374584"/>
    </source>
</evidence>
<keyword evidence="2" id="KW-0808">Transferase</keyword>
<accession>A0AAN9QY06</accession>
<evidence type="ECO:0000256" key="5">
    <source>
        <dbReference type="ARBA" id="ARBA00022989"/>
    </source>
</evidence>
<evidence type="ECO:0000256" key="3">
    <source>
        <dbReference type="ARBA" id="ARBA00022692"/>
    </source>
</evidence>
<keyword evidence="2" id="KW-0723">Serine/threonine-protein kinase</keyword>
<keyword evidence="9" id="KW-1185">Reference proteome</keyword>
<dbReference type="InterPro" id="IPR045874">
    <property type="entry name" value="LRK10/LRL21-25-like"/>
</dbReference>
<dbReference type="AlphaFoldDB" id="A0AAN9QY06"/>
<dbReference type="GO" id="GO:0016020">
    <property type="term" value="C:membrane"/>
    <property type="evidence" value="ECO:0007669"/>
    <property type="project" value="UniProtKB-SubCell"/>
</dbReference>
<keyword evidence="4" id="KW-0732">Signal</keyword>
<protein>
    <recommendedName>
        <fullName evidence="10">Serine-threonine/tyrosine-protein kinase catalytic domain-containing protein</fullName>
    </recommendedName>
</protein>
<keyword evidence="2" id="KW-0418">Kinase</keyword>
<dbReference type="Proteomes" id="UP001374584">
    <property type="component" value="Unassembled WGS sequence"/>
</dbReference>
<gene>
    <name evidence="8" type="ORF">VNO80_20193</name>
</gene>
<evidence type="ECO:0000256" key="1">
    <source>
        <dbReference type="ARBA" id="ARBA00004479"/>
    </source>
</evidence>
<evidence type="ECO:0000256" key="7">
    <source>
        <dbReference type="ARBA" id="ARBA00023180"/>
    </source>
</evidence>
<comment type="subcellular location">
    <subcellularLocation>
        <location evidence="1">Membrane</location>
        <topology evidence="1">Single-pass type I membrane protein</topology>
    </subcellularLocation>
</comment>
<sequence length="182" mass="20548">MLLFEILGRRRNFDTELAESQEWFPMWIWKKFEAEETEELMVACGIEDEKESAERMVKVAQSCVQYKQESRPIMSVVVKILEGSVEIPKPLNPFPHLVYEILPLPASPGNNYTSTVPGSSGMVTESSLEPSSLSATKFEIQSASTKILSMTPKINQNKAFITVPISFVNDNKAFIFFCKTTK</sequence>
<dbReference type="EMBL" id="JAYMYR010000007">
    <property type="protein sequence ID" value="KAK7354725.1"/>
    <property type="molecule type" value="Genomic_DNA"/>
</dbReference>
<evidence type="ECO:0000256" key="2">
    <source>
        <dbReference type="ARBA" id="ARBA00022527"/>
    </source>
</evidence>
<keyword evidence="6" id="KW-0472">Membrane</keyword>
<keyword evidence="3" id="KW-0812">Transmembrane</keyword>
<reference evidence="8 9" key="1">
    <citation type="submission" date="2024-01" db="EMBL/GenBank/DDBJ databases">
        <title>The genomes of 5 underutilized Papilionoideae crops provide insights into root nodulation and disease resistanc.</title>
        <authorList>
            <person name="Jiang F."/>
        </authorList>
    </citation>
    <scope>NUCLEOTIDE SEQUENCE [LARGE SCALE GENOMIC DNA]</scope>
    <source>
        <strain evidence="8">JINMINGXINNONG_FW02</strain>
        <tissue evidence="8">Leaves</tissue>
    </source>
</reference>
<evidence type="ECO:0008006" key="10">
    <source>
        <dbReference type="Google" id="ProtNLM"/>
    </source>
</evidence>
<keyword evidence="7" id="KW-0325">Glycoprotein</keyword>
<evidence type="ECO:0000256" key="6">
    <source>
        <dbReference type="ARBA" id="ARBA00023136"/>
    </source>
</evidence>